<dbReference type="SUPFAM" id="SSF51905">
    <property type="entry name" value="FAD/NAD(P)-binding domain"/>
    <property type="match status" value="1"/>
</dbReference>
<evidence type="ECO:0000256" key="6">
    <source>
        <dbReference type="ARBA" id="ARBA00023002"/>
    </source>
</evidence>
<name>A0ABW9G9F5_9GAMM</name>
<protein>
    <submittedName>
        <fullName evidence="9">FAD-dependent monooxygenase</fullName>
    </submittedName>
</protein>
<evidence type="ECO:0000256" key="1">
    <source>
        <dbReference type="ARBA" id="ARBA00001974"/>
    </source>
</evidence>
<keyword evidence="4" id="KW-0285">Flavoprotein</keyword>
<dbReference type="InterPro" id="IPR051205">
    <property type="entry name" value="UbiH/COQ6_monooxygenase"/>
</dbReference>
<evidence type="ECO:0000256" key="5">
    <source>
        <dbReference type="ARBA" id="ARBA00022827"/>
    </source>
</evidence>
<sequence>MKKFDAIVIGGGMVGAATACGLAMQQQRVAMIDPVSPAPFDPSLDPDLRLSAFSLASGKLLQQLGAWPLIEQMRLTPYTELQTWESGMTQRLTFDCEQINQPQLGWMIENRLVQLALWQRCEQLGVAIFPWQDWQLDQSHSEFVSVQSGGEQLMGKLVVGADGANSRVRQQAGIGVSGWDYRQRCLSMNVKFTTPISSVTWQEFHPSGPRALLPLYDNYGALIWYDKSATIKQLQKLSAANLKAQIEKAFPKLESDFELLDWASFPLVRRHAQRYIQGRIILAGDSAHTIHPLAGQGVNIGFKDVAQLLKLAHEYEGQNVSVWGGQYQRCRKADNLMMQSTMDLLYKSFSHPHPAVAAVRKLGLQLAQNSGALKKQALRYAVGV</sequence>
<comment type="pathway">
    <text evidence="2">Cofactor biosynthesis; ubiquinone biosynthesis.</text>
</comment>
<feature type="domain" description="FAD-binding" evidence="8">
    <location>
        <begin position="4"/>
        <end position="331"/>
    </location>
</feature>
<evidence type="ECO:0000313" key="9">
    <source>
        <dbReference type="EMBL" id="MFM2486311.1"/>
    </source>
</evidence>
<evidence type="ECO:0000256" key="7">
    <source>
        <dbReference type="ARBA" id="ARBA00023033"/>
    </source>
</evidence>
<reference evidence="9 10" key="1">
    <citation type="journal article" date="2013" name="Int. J. Syst. Evol. Microbiol.">
        <title>Celerinatantimonas yamalensis sp. nov., a cold-adapted diazotrophic bacterium from a cold permafrost brine.</title>
        <authorList>
            <person name="Shcherbakova V."/>
            <person name="Chuvilskaya N."/>
            <person name="Rivkina E."/>
            <person name="Demidov N."/>
            <person name="Uchaeva V."/>
            <person name="Suetin S."/>
            <person name="Suzina N."/>
            <person name="Gilichinsky D."/>
        </authorList>
    </citation>
    <scope>NUCLEOTIDE SEQUENCE [LARGE SCALE GENOMIC DNA]</scope>
    <source>
        <strain evidence="9 10">C7</strain>
    </source>
</reference>
<evidence type="ECO:0000259" key="8">
    <source>
        <dbReference type="Pfam" id="PF01494"/>
    </source>
</evidence>
<dbReference type="InterPro" id="IPR010971">
    <property type="entry name" value="UbiH/COQ6"/>
</dbReference>
<evidence type="ECO:0000256" key="2">
    <source>
        <dbReference type="ARBA" id="ARBA00004749"/>
    </source>
</evidence>
<comment type="caution">
    <text evidence="9">The sequence shown here is derived from an EMBL/GenBank/DDBJ whole genome shotgun (WGS) entry which is preliminary data.</text>
</comment>
<dbReference type="GO" id="GO:0004497">
    <property type="term" value="F:monooxygenase activity"/>
    <property type="evidence" value="ECO:0007669"/>
    <property type="project" value="UniProtKB-KW"/>
</dbReference>
<proteinExistence type="inferred from homology"/>
<evidence type="ECO:0000256" key="4">
    <source>
        <dbReference type="ARBA" id="ARBA00022630"/>
    </source>
</evidence>
<dbReference type="Pfam" id="PF01494">
    <property type="entry name" value="FAD_binding_3"/>
    <property type="match status" value="1"/>
</dbReference>
<evidence type="ECO:0000256" key="3">
    <source>
        <dbReference type="ARBA" id="ARBA00005349"/>
    </source>
</evidence>
<dbReference type="InterPro" id="IPR002938">
    <property type="entry name" value="FAD-bd"/>
</dbReference>
<organism evidence="9 10">
    <name type="scientific">Celerinatantimonas yamalensis</name>
    <dbReference type="NCBI Taxonomy" id="559956"/>
    <lineage>
        <taxon>Bacteria</taxon>
        <taxon>Pseudomonadati</taxon>
        <taxon>Pseudomonadota</taxon>
        <taxon>Gammaproteobacteria</taxon>
        <taxon>Celerinatantimonadaceae</taxon>
        <taxon>Celerinatantimonas</taxon>
    </lineage>
</organism>
<dbReference type="InterPro" id="IPR036188">
    <property type="entry name" value="FAD/NAD-bd_sf"/>
</dbReference>
<dbReference type="InterPro" id="IPR018168">
    <property type="entry name" value="Ubi_Hdrlase_CS"/>
</dbReference>
<dbReference type="Proteomes" id="UP001629953">
    <property type="component" value="Unassembled WGS sequence"/>
</dbReference>
<dbReference type="RefSeq" id="WP_408624606.1">
    <property type="nucleotide sequence ID" value="NZ_JBEQCT010000008.1"/>
</dbReference>
<accession>A0ABW9G9F5</accession>
<dbReference type="PROSITE" id="PS51257">
    <property type="entry name" value="PROKAR_LIPOPROTEIN"/>
    <property type="match status" value="1"/>
</dbReference>
<keyword evidence="7 9" id="KW-0503">Monooxygenase</keyword>
<comment type="cofactor">
    <cofactor evidence="1">
        <name>FAD</name>
        <dbReference type="ChEBI" id="CHEBI:57692"/>
    </cofactor>
</comment>
<dbReference type="EMBL" id="JBEQCT010000008">
    <property type="protein sequence ID" value="MFM2486311.1"/>
    <property type="molecule type" value="Genomic_DNA"/>
</dbReference>
<dbReference type="PROSITE" id="PS01304">
    <property type="entry name" value="UBIH"/>
    <property type="match status" value="1"/>
</dbReference>
<gene>
    <name evidence="9" type="ORF">ABUE30_14805</name>
</gene>
<evidence type="ECO:0000313" key="10">
    <source>
        <dbReference type="Proteomes" id="UP001629953"/>
    </source>
</evidence>
<dbReference type="PANTHER" id="PTHR43876">
    <property type="entry name" value="UBIQUINONE BIOSYNTHESIS MONOOXYGENASE COQ6, MITOCHONDRIAL"/>
    <property type="match status" value="1"/>
</dbReference>
<dbReference type="NCBIfam" id="TIGR01988">
    <property type="entry name" value="Ubi-OHases"/>
    <property type="match status" value="1"/>
</dbReference>
<dbReference type="PRINTS" id="PR00420">
    <property type="entry name" value="RNGMNOXGNASE"/>
</dbReference>
<dbReference type="Gene3D" id="3.50.50.60">
    <property type="entry name" value="FAD/NAD(P)-binding domain"/>
    <property type="match status" value="2"/>
</dbReference>
<comment type="similarity">
    <text evidence="3">Belongs to the UbiH/COQ6 family.</text>
</comment>
<keyword evidence="5" id="KW-0274">FAD</keyword>
<dbReference type="PANTHER" id="PTHR43876:SF10">
    <property type="entry name" value="3-DEMETHOXYUBIQUINOL 3-HYDROXYLASE"/>
    <property type="match status" value="1"/>
</dbReference>
<keyword evidence="10" id="KW-1185">Reference proteome</keyword>
<keyword evidence="6" id="KW-0560">Oxidoreductase</keyword>